<gene>
    <name evidence="2" type="ORF">SPB_1785</name>
</gene>
<evidence type="ECO:0000256" key="1">
    <source>
        <dbReference type="SAM" id="Phobius"/>
    </source>
</evidence>
<dbReference type="HOGENOM" id="CLU_151122_1_0_9"/>
<evidence type="ECO:0008006" key="4">
    <source>
        <dbReference type="Google" id="ProtNLM"/>
    </source>
</evidence>
<feature type="transmembrane region" description="Helical" evidence="1">
    <location>
        <begin position="27"/>
        <end position="45"/>
    </location>
</feature>
<reference evidence="2 3" key="1">
    <citation type="submission" date="2011-02" db="EMBL/GenBank/DDBJ databases">
        <authorList>
            <person name="Stanhope M.J."/>
            <person name="Durkin A.S."/>
            <person name="Hostetler J."/>
            <person name="Kim M."/>
            <person name="Radune D."/>
            <person name="Singh I."/>
            <person name="Town C.D."/>
        </authorList>
    </citation>
    <scope>NUCLEOTIDE SEQUENCE [LARGE SCALE GENOMIC DNA]</scope>
    <source>
        <strain evidence="2 3">NCFD 2020</strain>
    </source>
</reference>
<accession>F1YZY3</accession>
<keyword evidence="1" id="KW-1133">Transmembrane helix</keyword>
<name>F1YZY3_9STRE</name>
<evidence type="ECO:0000313" key="2">
    <source>
        <dbReference type="EMBL" id="EGE54455.1"/>
    </source>
</evidence>
<comment type="caution">
    <text evidence="2">The sequence shown here is derived from an EMBL/GenBank/DDBJ whole genome shotgun (WGS) entry which is preliminary data.</text>
</comment>
<keyword evidence="1" id="KW-0812">Transmembrane</keyword>
<organism evidence="2 3">
    <name type="scientific">Streptococcus parauberis NCFD 2020</name>
    <dbReference type="NCBI Taxonomy" id="873447"/>
    <lineage>
        <taxon>Bacteria</taxon>
        <taxon>Bacillati</taxon>
        <taxon>Bacillota</taxon>
        <taxon>Bacilli</taxon>
        <taxon>Lactobacillales</taxon>
        <taxon>Streptococcaceae</taxon>
        <taxon>Streptococcus</taxon>
    </lineage>
</organism>
<dbReference type="RefSeq" id="WP_003104963.1">
    <property type="nucleotide sequence ID" value="NZ_AEUT02000001.1"/>
</dbReference>
<sequence length="94" mass="10814">MTDKNVVKGYETEISYQKHMIENLERWFSTLLLTSSVAVALLFILLHQNSIFKVIEIVLLLISVLGMIVIGRGIYNGKRNINMIIMEFEKKLSV</sequence>
<keyword evidence="1" id="KW-0472">Membrane</keyword>
<dbReference type="Proteomes" id="UP000003732">
    <property type="component" value="Unassembled WGS sequence"/>
</dbReference>
<evidence type="ECO:0000313" key="3">
    <source>
        <dbReference type="Proteomes" id="UP000003732"/>
    </source>
</evidence>
<proteinExistence type="predicted"/>
<dbReference type="GeneID" id="61421393"/>
<dbReference type="EMBL" id="AEUT02000001">
    <property type="protein sequence ID" value="EGE54455.1"/>
    <property type="molecule type" value="Genomic_DNA"/>
</dbReference>
<feature type="transmembrane region" description="Helical" evidence="1">
    <location>
        <begin position="51"/>
        <end position="75"/>
    </location>
</feature>
<protein>
    <recommendedName>
        <fullName evidence="4">DUF202 domain-containing protein</fullName>
    </recommendedName>
</protein>
<dbReference type="AlphaFoldDB" id="F1YZY3"/>